<dbReference type="SUPFAM" id="SSF52540">
    <property type="entry name" value="P-loop containing nucleoside triphosphate hydrolases"/>
    <property type="match status" value="2"/>
</dbReference>
<dbReference type="Pfam" id="PF00270">
    <property type="entry name" value="DEAD"/>
    <property type="match status" value="1"/>
</dbReference>
<dbReference type="CDD" id="cd18787">
    <property type="entry name" value="SF2_C_DEAD"/>
    <property type="match status" value="1"/>
</dbReference>
<dbReference type="InterPro" id="IPR001650">
    <property type="entry name" value="Helicase_C-like"/>
</dbReference>
<dbReference type="PROSITE" id="PS51195">
    <property type="entry name" value="Q_MOTIF"/>
    <property type="match status" value="1"/>
</dbReference>
<dbReference type="Gene3D" id="3.30.70.330">
    <property type="match status" value="1"/>
</dbReference>
<comment type="similarity">
    <text evidence="9">Belongs to the DEAD box helicase family.</text>
</comment>
<dbReference type="Pfam" id="PF00271">
    <property type="entry name" value="Helicase_C"/>
    <property type="match status" value="1"/>
</dbReference>
<dbReference type="PANTHER" id="PTHR47963">
    <property type="entry name" value="DEAD-BOX ATP-DEPENDENT RNA HELICASE 47, MITOCHONDRIAL"/>
    <property type="match status" value="1"/>
</dbReference>
<evidence type="ECO:0000259" key="12">
    <source>
        <dbReference type="PROSITE" id="PS51195"/>
    </source>
</evidence>
<evidence type="ECO:0000256" key="9">
    <source>
        <dbReference type="RuleBase" id="RU000492"/>
    </source>
</evidence>
<sequence length="513" mass="58777">MEKLYKFRKLGLSESALQALKRMGFEEPTPIQEKVIPILLKGKGNIIGRAQTGMGKTAAFGLPLIEKIKEDSKDIQALILVPTRELAVQVLREMNSLKGEKEVQIVCIYGGQSMEQQLRRLKGGMDIVVGTPERILDHINRKSLNFKKISYMVLDEADEMLNMGFINDVEEILKSTNAKKRMLLFSATMPARILSLAARYMGKHKTMTVKRKRFTEDLKNQIYFEVNAADKFEALCRIIDDEDEFYGLIFCRTRVDVDSITRKLIDRGYDADAIHGDVSQYQRERILDEFKKKRINILIATDVGAGDIHIENLTHVMSYSLPRDSEPYINRLGKETTAITFVTPIEYRKLIFAQRAARGDIQKEKLPEVKDLMKLKKSRIKAKIIEVIKSEDYGKYLELAQEMLKRRKAEKVLAALIKYSLHDELGERGYTEATDVTVDKKGKTRLFMALGKADGLTLKKLVNSIKKATKVDVKKIEDVEIFDKFSFITAPFLEAEVILKSFRRKKGKKRPIR</sequence>
<dbReference type="InterPro" id="IPR000629">
    <property type="entry name" value="RNA-helicase_DEAD-box_CS"/>
</dbReference>
<keyword evidence="3 9" id="KW-0547">Nucleotide-binding</keyword>
<evidence type="ECO:0000256" key="3">
    <source>
        <dbReference type="ARBA" id="ARBA00022741"/>
    </source>
</evidence>
<evidence type="ECO:0000313" key="13">
    <source>
        <dbReference type="EMBL" id="OYD16184.1"/>
    </source>
</evidence>
<dbReference type="PANTHER" id="PTHR47963:SF8">
    <property type="entry name" value="ATP-DEPENDENT RNA HELICASE DEAD"/>
    <property type="match status" value="1"/>
</dbReference>
<dbReference type="CDD" id="cd00268">
    <property type="entry name" value="DEADc"/>
    <property type="match status" value="1"/>
</dbReference>
<evidence type="ECO:0000259" key="11">
    <source>
        <dbReference type="PROSITE" id="PS51194"/>
    </source>
</evidence>
<dbReference type="InterPro" id="IPR011545">
    <property type="entry name" value="DEAD/DEAH_box_helicase_dom"/>
</dbReference>
<keyword evidence="4 9" id="KW-0378">Hydrolase</keyword>
<dbReference type="EC" id="3.6.4.13" evidence="1"/>
<dbReference type="SMART" id="SM00487">
    <property type="entry name" value="DEXDc"/>
    <property type="match status" value="1"/>
</dbReference>
<dbReference type="InterPro" id="IPR014014">
    <property type="entry name" value="RNA_helicase_DEAD_Q_motif"/>
</dbReference>
<accession>A0A235BVG8</accession>
<evidence type="ECO:0000313" key="14">
    <source>
        <dbReference type="Proteomes" id="UP000215215"/>
    </source>
</evidence>
<dbReference type="GO" id="GO:0005524">
    <property type="term" value="F:ATP binding"/>
    <property type="evidence" value="ECO:0007669"/>
    <property type="project" value="UniProtKB-KW"/>
</dbReference>
<dbReference type="EMBL" id="NOZQ01000081">
    <property type="protein sequence ID" value="OYD16184.1"/>
    <property type="molecule type" value="Genomic_DNA"/>
</dbReference>
<dbReference type="InterPro" id="IPR005580">
    <property type="entry name" value="DbpA/CsdA_RNA-bd_dom"/>
</dbReference>
<evidence type="ECO:0000256" key="7">
    <source>
        <dbReference type="ARBA" id="ARBA00023016"/>
    </source>
</evidence>
<dbReference type="CDD" id="cd12252">
    <property type="entry name" value="RRM_DbpA"/>
    <property type="match status" value="1"/>
</dbReference>
<dbReference type="GO" id="GO:0016787">
    <property type="term" value="F:hydrolase activity"/>
    <property type="evidence" value="ECO:0007669"/>
    <property type="project" value="UniProtKB-KW"/>
</dbReference>
<evidence type="ECO:0000256" key="6">
    <source>
        <dbReference type="ARBA" id="ARBA00022840"/>
    </source>
</evidence>
<feature type="short sequence motif" description="Q motif" evidence="8">
    <location>
        <begin position="5"/>
        <end position="33"/>
    </location>
</feature>
<dbReference type="PROSITE" id="PS51194">
    <property type="entry name" value="HELICASE_CTER"/>
    <property type="match status" value="1"/>
</dbReference>
<dbReference type="InterPro" id="IPR057325">
    <property type="entry name" value="DeaD_dimer"/>
</dbReference>
<dbReference type="InterPro" id="IPR014001">
    <property type="entry name" value="Helicase_ATP-bd"/>
</dbReference>
<proteinExistence type="inferred from homology"/>
<dbReference type="SMART" id="SM00490">
    <property type="entry name" value="HELICc"/>
    <property type="match status" value="1"/>
</dbReference>
<keyword evidence="5 9" id="KW-0347">Helicase</keyword>
<gene>
    <name evidence="13" type="ORF">CH333_04040</name>
</gene>
<dbReference type="Gene3D" id="3.40.50.300">
    <property type="entry name" value="P-loop containing nucleotide triphosphate hydrolases"/>
    <property type="match status" value="2"/>
</dbReference>
<keyword evidence="6 9" id="KW-0067">ATP-binding</keyword>
<evidence type="ECO:0000256" key="8">
    <source>
        <dbReference type="PROSITE-ProRule" id="PRU00552"/>
    </source>
</evidence>
<organism evidence="13 14">
    <name type="scientific">candidate division WOR-3 bacterium JGI_Cruoil_03_44_89</name>
    <dbReference type="NCBI Taxonomy" id="1973748"/>
    <lineage>
        <taxon>Bacteria</taxon>
        <taxon>Bacteria division WOR-3</taxon>
    </lineage>
</organism>
<dbReference type="GO" id="GO:0003723">
    <property type="term" value="F:RNA binding"/>
    <property type="evidence" value="ECO:0007669"/>
    <property type="project" value="TreeGrafter"/>
</dbReference>
<evidence type="ECO:0000259" key="10">
    <source>
        <dbReference type="PROSITE" id="PS51192"/>
    </source>
</evidence>
<reference evidence="13 14" key="1">
    <citation type="submission" date="2017-07" db="EMBL/GenBank/DDBJ databases">
        <title>Recovery of genomes from metagenomes via a dereplication, aggregation, and scoring strategy.</title>
        <authorList>
            <person name="Sieber C.M."/>
            <person name="Probst A.J."/>
            <person name="Sharrar A."/>
            <person name="Thomas B.C."/>
            <person name="Hess M."/>
            <person name="Tringe S.G."/>
            <person name="Banfield J.F."/>
        </authorList>
    </citation>
    <scope>NUCLEOTIDE SEQUENCE [LARGE SCALE GENOMIC DNA]</scope>
    <source>
        <strain evidence="13">JGI_Cruoil_03_44_89</strain>
    </source>
</reference>
<evidence type="ECO:0000256" key="1">
    <source>
        <dbReference type="ARBA" id="ARBA00012552"/>
    </source>
</evidence>
<dbReference type="Pfam" id="PF25399">
    <property type="entry name" value="DeaD_dimer"/>
    <property type="match status" value="1"/>
</dbReference>
<feature type="domain" description="Helicase C-terminal" evidence="11">
    <location>
        <begin position="231"/>
        <end position="388"/>
    </location>
</feature>
<protein>
    <recommendedName>
        <fullName evidence="1">RNA helicase</fullName>
        <ecNumber evidence="1">3.6.4.13</ecNumber>
    </recommendedName>
</protein>
<dbReference type="InterPro" id="IPR050547">
    <property type="entry name" value="DEAD_box_RNA_helicases"/>
</dbReference>
<dbReference type="PROSITE" id="PS51192">
    <property type="entry name" value="HELICASE_ATP_BIND_1"/>
    <property type="match status" value="1"/>
</dbReference>
<dbReference type="Proteomes" id="UP000215215">
    <property type="component" value="Unassembled WGS sequence"/>
</dbReference>
<evidence type="ECO:0000256" key="2">
    <source>
        <dbReference type="ARBA" id="ARBA00022490"/>
    </source>
</evidence>
<dbReference type="PROSITE" id="PS00039">
    <property type="entry name" value="DEAD_ATP_HELICASE"/>
    <property type="match status" value="1"/>
</dbReference>
<feature type="domain" description="Helicase ATP-binding" evidence="10">
    <location>
        <begin position="37"/>
        <end position="207"/>
    </location>
</feature>
<keyword evidence="2" id="KW-0963">Cytoplasm</keyword>
<evidence type="ECO:0000256" key="4">
    <source>
        <dbReference type="ARBA" id="ARBA00022801"/>
    </source>
</evidence>
<keyword evidence="7" id="KW-0346">Stress response</keyword>
<dbReference type="Pfam" id="PF03880">
    <property type="entry name" value="DbpA"/>
    <property type="match status" value="1"/>
</dbReference>
<dbReference type="InterPro" id="IPR027417">
    <property type="entry name" value="P-loop_NTPase"/>
</dbReference>
<dbReference type="InterPro" id="IPR012677">
    <property type="entry name" value="Nucleotide-bd_a/b_plait_sf"/>
</dbReference>
<feature type="domain" description="DEAD-box RNA helicase Q" evidence="12">
    <location>
        <begin position="5"/>
        <end position="33"/>
    </location>
</feature>
<name>A0A235BVG8_UNCW3</name>
<dbReference type="InterPro" id="IPR044742">
    <property type="entry name" value="DEAD/DEAH_RhlB"/>
</dbReference>
<comment type="caution">
    <text evidence="13">The sequence shown here is derived from an EMBL/GenBank/DDBJ whole genome shotgun (WGS) entry which is preliminary data.</text>
</comment>
<evidence type="ECO:0000256" key="5">
    <source>
        <dbReference type="ARBA" id="ARBA00022806"/>
    </source>
</evidence>
<dbReference type="AlphaFoldDB" id="A0A235BVG8"/>
<dbReference type="GO" id="GO:0003724">
    <property type="term" value="F:RNA helicase activity"/>
    <property type="evidence" value="ECO:0007669"/>
    <property type="project" value="UniProtKB-EC"/>
</dbReference>